<dbReference type="GO" id="GO:0008270">
    <property type="term" value="F:zinc ion binding"/>
    <property type="evidence" value="ECO:0007669"/>
    <property type="project" value="InterPro"/>
</dbReference>
<dbReference type="SUPFAM" id="SSF56281">
    <property type="entry name" value="Metallo-hydrolase/oxidoreductase"/>
    <property type="match status" value="1"/>
</dbReference>
<evidence type="ECO:0000313" key="3">
    <source>
        <dbReference type="Proteomes" id="UP000477651"/>
    </source>
</evidence>
<dbReference type="PANTHER" id="PTHR15032:SF4">
    <property type="entry name" value="N-ACYL-PHOSPHATIDYLETHANOLAMINE-HYDROLYZING PHOSPHOLIPASE D"/>
    <property type="match status" value="1"/>
</dbReference>
<name>A0A6L9Y3U1_9BURK</name>
<dbReference type="Gene3D" id="3.60.15.10">
    <property type="entry name" value="Ribonuclease Z/Hydroxyacylglutathione hydrolase-like"/>
    <property type="match status" value="1"/>
</dbReference>
<keyword evidence="2" id="KW-0378">Hydrolase</keyword>
<gene>
    <name evidence="2" type="ORF">F9B74_02010</name>
</gene>
<protein>
    <submittedName>
        <fullName evidence="2">MBL fold metallo-hydrolase</fullName>
    </submittedName>
</protein>
<dbReference type="GO" id="GO:0005737">
    <property type="term" value="C:cytoplasm"/>
    <property type="evidence" value="ECO:0007669"/>
    <property type="project" value="TreeGrafter"/>
</dbReference>
<comment type="caution">
    <text evidence="2">The sequence shown here is derived from an EMBL/GenBank/DDBJ whole genome shotgun (WGS) entry which is preliminary data.</text>
</comment>
<keyword evidence="3" id="KW-1185">Reference proteome</keyword>
<dbReference type="PANTHER" id="PTHR15032">
    <property type="entry name" value="N-ACYL-PHOSPHATIDYLETHANOLAMINE-HYDROLYZING PHOSPHOLIPASE D"/>
    <property type="match status" value="1"/>
</dbReference>
<organism evidence="2 3">
    <name type="scientific">Pelistega ratti</name>
    <dbReference type="NCBI Taxonomy" id="2652177"/>
    <lineage>
        <taxon>Bacteria</taxon>
        <taxon>Pseudomonadati</taxon>
        <taxon>Pseudomonadota</taxon>
        <taxon>Betaproteobacteria</taxon>
        <taxon>Burkholderiales</taxon>
        <taxon>Alcaligenaceae</taxon>
        <taxon>Pelistega</taxon>
    </lineage>
</organism>
<dbReference type="Proteomes" id="UP000477651">
    <property type="component" value="Unassembled WGS sequence"/>
</dbReference>
<evidence type="ECO:0000259" key="1">
    <source>
        <dbReference type="Pfam" id="PF12706"/>
    </source>
</evidence>
<feature type="domain" description="Metallo-beta-lactamase" evidence="1">
    <location>
        <begin position="125"/>
        <end position="318"/>
    </location>
</feature>
<dbReference type="EMBL" id="JAAGYR010000003">
    <property type="protein sequence ID" value="NEN75102.1"/>
    <property type="molecule type" value="Genomic_DNA"/>
</dbReference>
<dbReference type="Pfam" id="PF12706">
    <property type="entry name" value="Lactamase_B_2"/>
    <property type="match status" value="1"/>
</dbReference>
<evidence type="ECO:0000313" key="2">
    <source>
        <dbReference type="EMBL" id="NEN75102.1"/>
    </source>
</evidence>
<dbReference type="InterPro" id="IPR001279">
    <property type="entry name" value="Metallo-B-lactamas"/>
</dbReference>
<dbReference type="GO" id="GO:0070290">
    <property type="term" value="F:N-acylphosphatidylethanolamine-specific phospholipase D activity"/>
    <property type="evidence" value="ECO:0007669"/>
    <property type="project" value="InterPro"/>
</dbReference>
<dbReference type="InterPro" id="IPR024884">
    <property type="entry name" value="NAPE-PLD"/>
</dbReference>
<sequence>MMRFKMIRKIFFILLLIVLIGIVAIYFFMQTKPFGKLPEGERLIRIEQSPHYKQGEFVNLTPTTLETGDKSRWRVMYEFLFDHVDRLKPNKPLPHVQSDLKNIPIDRNFFVWFGHSSYLLQVDGTRFLVDPVFVSGAPLPFFNDMFEGSNVYRPEDMPDIDYLVITHDHWDHLDYETIKQLIPKVKKVITALGVGSHLEYWGFAPEQITELDWNEEAEFDDVFITALPARHFSGRTLTANKTLWASFMIETSNETVYIGGDSGYDTFYQDIAKRFQPISLAILENGQYNSQWAQIHIQPDELVQAIKDLHPQKVVSVHNAKFALAKHAWDDPMIRLSAAAERENLPLYTPMIGEVFYFTEGQQQFGKWWETVDDTSSQ</sequence>
<accession>A0A6L9Y3U1</accession>
<dbReference type="PIRSF" id="PIRSF038896">
    <property type="entry name" value="NAPE-PLD"/>
    <property type="match status" value="1"/>
</dbReference>
<dbReference type="AlphaFoldDB" id="A0A6L9Y3U1"/>
<dbReference type="InterPro" id="IPR036866">
    <property type="entry name" value="RibonucZ/Hydroxyglut_hydro"/>
</dbReference>
<proteinExistence type="predicted"/>
<reference evidence="2 3" key="1">
    <citation type="submission" date="2020-02" db="EMBL/GenBank/DDBJ databases">
        <title>Pelistega sp. NLN82 were isolated from wild rodents of the Hainan Island.</title>
        <authorList>
            <person name="Niu N."/>
            <person name="Zhou J."/>
        </authorList>
    </citation>
    <scope>NUCLEOTIDE SEQUENCE [LARGE SCALE GENOMIC DNA]</scope>
    <source>
        <strain evidence="2 3">NLN82</strain>
    </source>
</reference>